<dbReference type="Proteomes" id="UP000828941">
    <property type="component" value="Chromosome 12"/>
</dbReference>
<gene>
    <name evidence="1" type="ORF">L6164_029220</name>
</gene>
<accession>A0ACB9L8X5</accession>
<organism evidence="1 2">
    <name type="scientific">Bauhinia variegata</name>
    <name type="common">Purple orchid tree</name>
    <name type="synonym">Phanera variegata</name>
    <dbReference type="NCBI Taxonomy" id="167791"/>
    <lineage>
        <taxon>Eukaryota</taxon>
        <taxon>Viridiplantae</taxon>
        <taxon>Streptophyta</taxon>
        <taxon>Embryophyta</taxon>
        <taxon>Tracheophyta</taxon>
        <taxon>Spermatophyta</taxon>
        <taxon>Magnoliopsida</taxon>
        <taxon>eudicotyledons</taxon>
        <taxon>Gunneridae</taxon>
        <taxon>Pentapetalae</taxon>
        <taxon>rosids</taxon>
        <taxon>fabids</taxon>
        <taxon>Fabales</taxon>
        <taxon>Fabaceae</taxon>
        <taxon>Cercidoideae</taxon>
        <taxon>Cercideae</taxon>
        <taxon>Bauhiniinae</taxon>
        <taxon>Bauhinia</taxon>
    </lineage>
</organism>
<keyword evidence="2" id="KW-1185">Reference proteome</keyword>
<reference evidence="1 2" key="1">
    <citation type="journal article" date="2022" name="DNA Res.">
        <title>Chromosomal-level genome assembly of the orchid tree Bauhinia variegata (Leguminosae; Cercidoideae) supports the allotetraploid origin hypothesis of Bauhinia.</title>
        <authorList>
            <person name="Zhong Y."/>
            <person name="Chen Y."/>
            <person name="Zheng D."/>
            <person name="Pang J."/>
            <person name="Liu Y."/>
            <person name="Luo S."/>
            <person name="Meng S."/>
            <person name="Qian L."/>
            <person name="Wei D."/>
            <person name="Dai S."/>
            <person name="Zhou R."/>
        </authorList>
    </citation>
    <scope>NUCLEOTIDE SEQUENCE [LARGE SCALE GENOMIC DNA]</scope>
    <source>
        <strain evidence="1">BV-YZ2020</strain>
    </source>
</reference>
<evidence type="ECO:0000313" key="2">
    <source>
        <dbReference type="Proteomes" id="UP000828941"/>
    </source>
</evidence>
<name>A0ACB9L8X5_BAUVA</name>
<proteinExistence type="predicted"/>
<protein>
    <submittedName>
        <fullName evidence="1">Uncharacterized protein</fullName>
    </submittedName>
</protein>
<comment type="caution">
    <text evidence="1">The sequence shown here is derived from an EMBL/GenBank/DDBJ whole genome shotgun (WGS) entry which is preliminary data.</text>
</comment>
<sequence>MSIEFSFAFIMCFSRFCFVFFCRECAKLMVSLHSAAPQSKLRAVYKKFCSTDGGAVALLSAAKNLQ</sequence>
<evidence type="ECO:0000313" key="1">
    <source>
        <dbReference type="EMBL" id="KAI4305887.1"/>
    </source>
</evidence>
<dbReference type="EMBL" id="CM039437">
    <property type="protein sequence ID" value="KAI4305887.1"/>
    <property type="molecule type" value="Genomic_DNA"/>
</dbReference>